<evidence type="ECO:0000313" key="1">
    <source>
        <dbReference type="EMBL" id="TID19975.1"/>
    </source>
</evidence>
<dbReference type="EMBL" id="SNSC02000011">
    <property type="protein sequence ID" value="TID19975.1"/>
    <property type="molecule type" value="Genomic_DNA"/>
</dbReference>
<gene>
    <name evidence="1" type="ORF">E6O75_ATG07435</name>
</gene>
<proteinExistence type="predicted"/>
<dbReference type="Proteomes" id="UP000298493">
    <property type="component" value="Unassembled WGS sequence"/>
</dbReference>
<name>A0A4Z1P6I1_9PEZI</name>
<comment type="caution">
    <text evidence="1">The sequence shown here is derived from an EMBL/GenBank/DDBJ whole genome shotgun (WGS) entry which is preliminary data.</text>
</comment>
<dbReference type="AlphaFoldDB" id="A0A4Z1P6I1"/>
<organism evidence="1 2">
    <name type="scientific">Venturia nashicola</name>
    <dbReference type="NCBI Taxonomy" id="86259"/>
    <lineage>
        <taxon>Eukaryota</taxon>
        <taxon>Fungi</taxon>
        <taxon>Dikarya</taxon>
        <taxon>Ascomycota</taxon>
        <taxon>Pezizomycotina</taxon>
        <taxon>Dothideomycetes</taxon>
        <taxon>Pleosporomycetidae</taxon>
        <taxon>Venturiales</taxon>
        <taxon>Venturiaceae</taxon>
        <taxon>Venturia</taxon>
    </lineage>
</organism>
<accession>A0A4Z1P6I1</accession>
<keyword evidence="2" id="KW-1185">Reference proteome</keyword>
<protein>
    <submittedName>
        <fullName evidence="1">Uncharacterized protein</fullName>
    </submittedName>
</protein>
<sequence length="67" mass="7457">MVTHIHIPNRLRPFFLGPPTNPPCPNPPNCPATPHEEAIAIMRAMSAWSQMTRQILKTRFCAHIAGA</sequence>
<reference evidence="1 2" key="1">
    <citation type="submission" date="2019-04" db="EMBL/GenBank/DDBJ databases">
        <title>High contiguity whole genome sequence and gene annotation resource for two Venturia nashicola isolates.</title>
        <authorList>
            <person name="Prokchorchik M."/>
            <person name="Won K."/>
            <person name="Lee Y."/>
            <person name="Choi E.D."/>
            <person name="Segonzac C."/>
            <person name="Sohn K.H."/>
        </authorList>
    </citation>
    <scope>NUCLEOTIDE SEQUENCE [LARGE SCALE GENOMIC DNA]</scope>
    <source>
        <strain evidence="1 2">PRI2</strain>
    </source>
</reference>
<evidence type="ECO:0000313" key="2">
    <source>
        <dbReference type="Proteomes" id="UP000298493"/>
    </source>
</evidence>